<keyword evidence="2" id="KW-1133">Transmembrane helix</keyword>
<sequence length="125" mass="13746">MDAEQEVDAAGERDGRRVVGAGYREPGGPVWRRDRPIPASWTRDVPLGTLPDDYVARPVRARPIAFGRLVVVALLVLFLVAMVVALVATAVVGESVPADMALRFVFGAVIQFLGWWTVIHLIRDR</sequence>
<comment type="caution">
    <text evidence="3">The sequence shown here is derived from an EMBL/GenBank/DDBJ whole genome shotgun (WGS) entry which is preliminary data.</text>
</comment>
<dbReference type="EMBL" id="JACBZO010000001">
    <property type="protein sequence ID" value="NYI42260.1"/>
    <property type="molecule type" value="Genomic_DNA"/>
</dbReference>
<evidence type="ECO:0000256" key="2">
    <source>
        <dbReference type="SAM" id="Phobius"/>
    </source>
</evidence>
<reference evidence="3 4" key="1">
    <citation type="submission" date="2020-07" db="EMBL/GenBank/DDBJ databases">
        <title>Sequencing the genomes of 1000 actinobacteria strains.</title>
        <authorList>
            <person name="Klenk H.-P."/>
        </authorList>
    </citation>
    <scope>NUCLEOTIDE SEQUENCE [LARGE SCALE GENOMIC DNA]</scope>
    <source>
        <strain evidence="3 4">DSM 19970</strain>
    </source>
</reference>
<proteinExistence type="predicted"/>
<protein>
    <submittedName>
        <fullName evidence="3">Uncharacterized protein</fullName>
    </submittedName>
</protein>
<name>A0A7Y9ZCC2_9MICO</name>
<evidence type="ECO:0000313" key="3">
    <source>
        <dbReference type="EMBL" id="NYI42260.1"/>
    </source>
</evidence>
<feature type="region of interest" description="Disordered" evidence="1">
    <location>
        <begin position="1"/>
        <end position="21"/>
    </location>
</feature>
<gene>
    <name evidence="3" type="ORF">BKA03_002379</name>
</gene>
<feature type="transmembrane region" description="Helical" evidence="2">
    <location>
        <begin position="69"/>
        <end position="92"/>
    </location>
</feature>
<evidence type="ECO:0000313" key="4">
    <source>
        <dbReference type="Proteomes" id="UP000547973"/>
    </source>
</evidence>
<dbReference type="Proteomes" id="UP000547973">
    <property type="component" value="Unassembled WGS sequence"/>
</dbReference>
<dbReference type="OrthoDB" id="7584480at2"/>
<evidence type="ECO:0000256" key="1">
    <source>
        <dbReference type="SAM" id="MobiDB-lite"/>
    </source>
</evidence>
<feature type="transmembrane region" description="Helical" evidence="2">
    <location>
        <begin position="104"/>
        <end position="122"/>
    </location>
</feature>
<accession>A0A7Y9ZCC2</accession>
<keyword evidence="2" id="KW-0472">Membrane</keyword>
<organism evidence="3 4">
    <name type="scientific">Demequina lutea</name>
    <dbReference type="NCBI Taxonomy" id="431489"/>
    <lineage>
        <taxon>Bacteria</taxon>
        <taxon>Bacillati</taxon>
        <taxon>Actinomycetota</taxon>
        <taxon>Actinomycetes</taxon>
        <taxon>Micrococcales</taxon>
        <taxon>Demequinaceae</taxon>
        <taxon>Demequina</taxon>
    </lineage>
</organism>
<dbReference type="AlphaFoldDB" id="A0A7Y9ZCC2"/>
<dbReference type="RefSeq" id="WP_062074117.1">
    <property type="nucleotide sequence ID" value="NZ_BBRC01000002.1"/>
</dbReference>
<keyword evidence="2" id="KW-0812">Transmembrane</keyword>
<keyword evidence="4" id="KW-1185">Reference proteome</keyword>